<name>A0A914UQ52_9BILA</name>
<dbReference type="WBParaSite" id="PSAMB.scaffold11344size3426.g34057.t1">
    <property type="protein sequence ID" value="PSAMB.scaffold11344size3426.g34057.t1"/>
    <property type="gene ID" value="PSAMB.scaffold11344size3426.g34057"/>
</dbReference>
<proteinExistence type="predicted"/>
<keyword evidence="2" id="KW-1185">Reference proteome</keyword>
<accession>A0A914UQ52</accession>
<evidence type="ECO:0000313" key="3">
    <source>
        <dbReference type="WBParaSite" id="PSAMB.scaffold11344size3426.g34057.t1"/>
    </source>
</evidence>
<evidence type="ECO:0000256" key="1">
    <source>
        <dbReference type="SAM" id="SignalP"/>
    </source>
</evidence>
<feature type="signal peptide" evidence="1">
    <location>
        <begin position="1"/>
        <end position="18"/>
    </location>
</feature>
<dbReference type="AlphaFoldDB" id="A0A914UQ52"/>
<reference evidence="3" key="1">
    <citation type="submission" date="2022-11" db="UniProtKB">
        <authorList>
            <consortium name="WormBaseParasite"/>
        </authorList>
    </citation>
    <scope>IDENTIFICATION</scope>
</reference>
<dbReference type="Proteomes" id="UP000887566">
    <property type="component" value="Unplaced"/>
</dbReference>
<organism evidence="2 3">
    <name type="scientific">Plectus sambesii</name>
    <dbReference type="NCBI Taxonomy" id="2011161"/>
    <lineage>
        <taxon>Eukaryota</taxon>
        <taxon>Metazoa</taxon>
        <taxon>Ecdysozoa</taxon>
        <taxon>Nematoda</taxon>
        <taxon>Chromadorea</taxon>
        <taxon>Plectida</taxon>
        <taxon>Plectina</taxon>
        <taxon>Plectoidea</taxon>
        <taxon>Plectidae</taxon>
        <taxon>Plectus</taxon>
    </lineage>
</organism>
<evidence type="ECO:0000313" key="2">
    <source>
        <dbReference type="Proteomes" id="UP000887566"/>
    </source>
</evidence>
<keyword evidence="1" id="KW-0732">Signal</keyword>
<protein>
    <submittedName>
        <fullName evidence="3">Uncharacterized protein</fullName>
    </submittedName>
</protein>
<feature type="chain" id="PRO_5037172835" evidence="1">
    <location>
        <begin position="19"/>
        <end position="63"/>
    </location>
</feature>
<sequence length="63" mass="6928">MGAVNVCVFLEFLFGVTSMCTQYGYSDSRVSRFVTVAQAAMPRGLLLVSGCLLHQPLLTSYYD</sequence>